<dbReference type="Pfam" id="PF17667">
    <property type="entry name" value="Pkinase_fungal"/>
    <property type="match status" value="1"/>
</dbReference>
<feature type="region of interest" description="Disordered" evidence="1">
    <location>
        <begin position="614"/>
        <end position="633"/>
    </location>
</feature>
<dbReference type="Proteomes" id="UP000663841">
    <property type="component" value="Unassembled WGS sequence"/>
</dbReference>
<proteinExistence type="predicted"/>
<feature type="region of interest" description="Disordered" evidence="1">
    <location>
        <begin position="72"/>
        <end position="155"/>
    </location>
</feature>
<feature type="compositionally biased region" description="Polar residues" evidence="1">
    <location>
        <begin position="144"/>
        <end position="155"/>
    </location>
</feature>
<feature type="compositionally biased region" description="Basic and acidic residues" evidence="1">
    <location>
        <begin position="622"/>
        <end position="633"/>
    </location>
</feature>
<dbReference type="PANTHER" id="PTHR38248">
    <property type="entry name" value="FUNK1 6"/>
    <property type="match status" value="1"/>
</dbReference>
<evidence type="ECO:0000313" key="4">
    <source>
        <dbReference type="Proteomes" id="UP000663841"/>
    </source>
</evidence>
<sequence>MPSYLETSRRRSRDDDIDDSSRITKKIKQATLAPSGATTALSVAKVTPEAVTKEASPVTLLDPTAFLGKSTSTACDPPLHQSSHKVHGSSVAPPTTPPRSPRSRRPTVSIPSTPMKISTSNIDPSCIYLSQSSSHRSGGGPKAQESQQTQQATRSNEITKASLLDIKTILKYELRGAVYLHKGFFKEFLDVNLDTQAQVLQQARNQAAEPTRCLGHVNYVDYDMAHGRWTLAEAITNQRDEKVYQPLAKALNVIGRAAFDIYHKAYPNDTIRQAYFPFIDHSARETRNDSPSDGAVMPDLLQGRAEEGRVHWGDTELIVECKSTNALKHINEAYLQLARYARTVFAHQIYRVGVFGFSLCGSIVNFVFFDRSGMLHSPAIDLSKPEGAHSFVQYLVSLLTLDARSFGYDTRYSFNFTTNPPETLFKFGLRSPEVVNEILCHRKCISGRATCVTGLGQLVLKVIWRPADRTDEGETMAGFKSVFGFCQLQAASCDVHSTKLKYADELECSPATGYFTPEFRSIGSIPLLRGIRIQSSILMQRGTSLFEVQNPLHLVMAIHDALLGIMGLTEVGKIHCDISAYNLLLIDPKKHYPNQNWLEQPSFQIKPEVWKRNARGSWEADGPSRDSERHVDN</sequence>
<evidence type="ECO:0000313" key="3">
    <source>
        <dbReference type="EMBL" id="CAE6467264.1"/>
    </source>
</evidence>
<reference evidence="3" key="1">
    <citation type="submission" date="2021-01" db="EMBL/GenBank/DDBJ databases">
        <authorList>
            <person name="Kaushik A."/>
        </authorList>
    </citation>
    <scope>NUCLEOTIDE SEQUENCE</scope>
    <source>
        <strain evidence="3">AG3-T5</strain>
    </source>
</reference>
<dbReference type="AlphaFoldDB" id="A0A8H3BUC6"/>
<comment type="caution">
    <text evidence="3">The sequence shown here is derived from an EMBL/GenBank/DDBJ whole genome shotgun (WGS) entry which is preliminary data.</text>
</comment>
<accession>A0A8H3BUC6</accession>
<feature type="compositionally biased region" description="Basic and acidic residues" evidence="1">
    <location>
        <begin position="7"/>
        <end position="22"/>
    </location>
</feature>
<feature type="region of interest" description="Disordered" evidence="1">
    <location>
        <begin position="1"/>
        <end position="22"/>
    </location>
</feature>
<protein>
    <recommendedName>
        <fullName evidence="2">Fungal-type protein kinase domain-containing protein</fullName>
    </recommendedName>
</protein>
<evidence type="ECO:0000259" key="2">
    <source>
        <dbReference type="Pfam" id="PF17667"/>
    </source>
</evidence>
<dbReference type="PANTHER" id="PTHR38248:SF2">
    <property type="entry name" value="FUNK1 11"/>
    <property type="match status" value="1"/>
</dbReference>
<feature type="domain" description="Fungal-type protein kinase" evidence="2">
    <location>
        <begin position="306"/>
        <end position="591"/>
    </location>
</feature>
<gene>
    <name evidence="3" type="ORF">RDB_LOCUS167520</name>
</gene>
<organism evidence="3 4">
    <name type="scientific">Rhizoctonia solani</name>
    <dbReference type="NCBI Taxonomy" id="456999"/>
    <lineage>
        <taxon>Eukaryota</taxon>
        <taxon>Fungi</taxon>
        <taxon>Dikarya</taxon>
        <taxon>Basidiomycota</taxon>
        <taxon>Agaricomycotina</taxon>
        <taxon>Agaricomycetes</taxon>
        <taxon>Cantharellales</taxon>
        <taxon>Ceratobasidiaceae</taxon>
        <taxon>Rhizoctonia</taxon>
    </lineage>
</organism>
<feature type="compositionally biased region" description="Polar residues" evidence="1">
    <location>
        <begin position="115"/>
        <end position="136"/>
    </location>
</feature>
<name>A0A8H3BUC6_9AGAM</name>
<dbReference type="InterPro" id="IPR040976">
    <property type="entry name" value="Pkinase_fungal"/>
</dbReference>
<dbReference type="EMBL" id="CAJMWW010000331">
    <property type="protein sequence ID" value="CAE6467264.1"/>
    <property type="molecule type" value="Genomic_DNA"/>
</dbReference>
<dbReference type="OrthoDB" id="3259498at2759"/>
<evidence type="ECO:0000256" key="1">
    <source>
        <dbReference type="SAM" id="MobiDB-lite"/>
    </source>
</evidence>